<dbReference type="Gene3D" id="3.40.50.300">
    <property type="entry name" value="P-loop containing nucleotide triphosphate hydrolases"/>
    <property type="match status" value="1"/>
</dbReference>
<dbReference type="PROSITE" id="PS00662">
    <property type="entry name" value="T2SP_E"/>
    <property type="match status" value="1"/>
</dbReference>
<dbReference type="AlphaFoldDB" id="A0A520X8L2"/>
<dbReference type="InterPro" id="IPR027417">
    <property type="entry name" value="P-loop_NTPase"/>
</dbReference>
<feature type="compositionally biased region" description="Polar residues" evidence="2">
    <location>
        <begin position="396"/>
        <end position="415"/>
    </location>
</feature>
<evidence type="ECO:0000259" key="3">
    <source>
        <dbReference type="PROSITE" id="PS00662"/>
    </source>
</evidence>
<dbReference type="InterPro" id="IPR001482">
    <property type="entry name" value="T2SS/T4SS_dom"/>
</dbReference>
<dbReference type="Gene3D" id="3.30.450.90">
    <property type="match status" value="1"/>
</dbReference>
<dbReference type="Proteomes" id="UP000322454">
    <property type="component" value="Unassembled WGS sequence"/>
</dbReference>
<comment type="similarity">
    <text evidence="1">Belongs to the GSP E family.</text>
</comment>
<dbReference type="InterPro" id="IPR050921">
    <property type="entry name" value="T4SS_GSP_E_ATPase"/>
</dbReference>
<dbReference type="GO" id="GO:0016887">
    <property type="term" value="F:ATP hydrolysis activity"/>
    <property type="evidence" value="ECO:0007669"/>
    <property type="project" value="InterPro"/>
</dbReference>
<dbReference type="SUPFAM" id="SSF52540">
    <property type="entry name" value="P-loop containing nucleoside triphosphate hydrolases"/>
    <property type="match status" value="1"/>
</dbReference>
<protein>
    <submittedName>
        <fullName evidence="4">Type IV pilus twitching motility protein PilT</fullName>
    </submittedName>
</protein>
<feature type="domain" description="Bacterial type II secretion system protein E" evidence="3">
    <location>
        <begin position="217"/>
        <end position="231"/>
    </location>
</feature>
<feature type="region of interest" description="Disordered" evidence="2">
    <location>
        <begin position="396"/>
        <end position="425"/>
    </location>
</feature>
<evidence type="ECO:0000256" key="1">
    <source>
        <dbReference type="ARBA" id="ARBA00006611"/>
    </source>
</evidence>
<dbReference type="PANTHER" id="PTHR30486">
    <property type="entry name" value="TWITCHING MOTILITY PROTEIN PILT"/>
    <property type="match status" value="1"/>
</dbReference>
<dbReference type="PANTHER" id="PTHR30486:SF12">
    <property type="entry name" value="TYPE IV PILUS ATPASE PILU"/>
    <property type="match status" value="1"/>
</dbReference>
<comment type="caution">
    <text evidence="4">The sequence shown here is derived from an EMBL/GenBank/DDBJ whole genome shotgun (WGS) entry which is preliminary data.</text>
</comment>
<dbReference type="GO" id="GO:0005524">
    <property type="term" value="F:ATP binding"/>
    <property type="evidence" value="ECO:0007669"/>
    <property type="project" value="InterPro"/>
</dbReference>
<gene>
    <name evidence="4" type="ORF">EVJ48_08685</name>
</gene>
<dbReference type="InterPro" id="IPR006321">
    <property type="entry name" value="PilT/PilU"/>
</dbReference>
<proteinExistence type="inferred from homology"/>
<name>A0A520X8L2_9DELT</name>
<feature type="region of interest" description="Disordered" evidence="2">
    <location>
        <begin position="1"/>
        <end position="20"/>
    </location>
</feature>
<dbReference type="CDD" id="cd01131">
    <property type="entry name" value="PilT"/>
    <property type="match status" value="1"/>
</dbReference>
<reference evidence="4 5" key="1">
    <citation type="submission" date="2019-01" db="EMBL/GenBank/DDBJ databases">
        <title>Insights into ecological role of a new deltaproteobacterial order Candidatus Sinidesulfobacterales (Sva0485) by metagenomics and metatranscriptomics.</title>
        <authorList>
            <person name="Tan S."/>
            <person name="Liu J."/>
            <person name="Fang Y."/>
            <person name="Hedlund B."/>
            <person name="Lian Z.-H."/>
            <person name="Huang L.-Y."/>
            <person name="Li J.-T."/>
            <person name="Huang L.-N."/>
            <person name="Li W.-J."/>
            <person name="Jiang H.-C."/>
            <person name="Dong H.-L."/>
            <person name="Shu W.-S."/>
        </authorList>
    </citation>
    <scope>NUCLEOTIDE SEQUENCE [LARGE SCALE GENOMIC DNA]</scope>
    <source>
        <strain evidence="4">AP4</strain>
    </source>
</reference>
<evidence type="ECO:0000313" key="5">
    <source>
        <dbReference type="Proteomes" id="UP000322454"/>
    </source>
</evidence>
<accession>A0A520X8L2</accession>
<dbReference type="EMBL" id="SHMQ01000035">
    <property type="protein sequence ID" value="RZV37551.1"/>
    <property type="molecule type" value="Genomic_DNA"/>
</dbReference>
<organism evidence="4 5">
    <name type="scientific">Candidatus Acidulodesulfobacterium acidiphilum</name>
    <dbReference type="NCBI Taxonomy" id="2597224"/>
    <lineage>
        <taxon>Bacteria</taxon>
        <taxon>Deltaproteobacteria</taxon>
        <taxon>Candidatus Acidulodesulfobacterales</taxon>
        <taxon>Candidatus Acidulodesulfobacterium</taxon>
    </lineage>
</organism>
<dbReference type="Pfam" id="PF00437">
    <property type="entry name" value="T2SSE"/>
    <property type="match status" value="1"/>
</dbReference>
<evidence type="ECO:0000256" key="2">
    <source>
        <dbReference type="SAM" id="MobiDB-lite"/>
    </source>
</evidence>
<evidence type="ECO:0000313" key="4">
    <source>
        <dbReference type="EMBL" id="RZV37551.1"/>
    </source>
</evidence>
<sequence length="425" mass="46730">MDETVLQSNAAQDGQQVKQGGQPSLLGTILMTAVGKKASDIHLKVNSYPIFRIDGDIYKQENFGVMSKEVIEKIAVSMMDKHQLKVFQENRDVDLAYSLHGVGRFRVNIYSQRNSLSIAMRYIPFDIPIFESLNLPKIIKSISLKERGLILVTGITGSGKSTTLASMIDFINRNKPVNIITIEDPIEYLHKDIKALVNQRELGMDVYSFSHGLREALRQDPDVILVGEMRDLETIETAITAAETGHLVMSTLHTLDAQETINRIIAVFPPYQQKQIRIQLASVISAVISQRLIARADKKGRLPSVEIMIGTETIKECISNEDKTASIRDFIRSGNIQYEMQTFDQSLYNFYKQGLITYEDALAESTSPNDLALLISGVNASDDDISAGVKADSVESGKTSVTAGASPSVTGNTAASGGSGSYWTT</sequence>
<dbReference type="NCBIfam" id="TIGR01420">
    <property type="entry name" value="pilT_fam"/>
    <property type="match status" value="1"/>
</dbReference>